<gene>
    <name evidence="3" type="primary">LOC108864365</name>
</gene>
<dbReference type="RefSeq" id="XP_028967510.1">
    <property type="nucleotide sequence ID" value="XM_029111677.1"/>
</dbReference>
<feature type="compositionally biased region" description="Basic and acidic residues" evidence="1">
    <location>
        <begin position="105"/>
        <end position="115"/>
    </location>
</feature>
<organism evidence="2 3">
    <name type="scientific">Galendromus occidentalis</name>
    <name type="common">western predatory mite</name>
    <dbReference type="NCBI Taxonomy" id="34638"/>
    <lineage>
        <taxon>Eukaryota</taxon>
        <taxon>Metazoa</taxon>
        <taxon>Ecdysozoa</taxon>
        <taxon>Arthropoda</taxon>
        <taxon>Chelicerata</taxon>
        <taxon>Arachnida</taxon>
        <taxon>Acari</taxon>
        <taxon>Parasitiformes</taxon>
        <taxon>Mesostigmata</taxon>
        <taxon>Gamasina</taxon>
        <taxon>Phytoseioidea</taxon>
        <taxon>Phytoseiidae</taxon>
        <taxon>Typhlodrominae</taxon>
        <taxon>Galendromus</taxon>
    </lineage>
</organism>
<dbReference type="InterPro" id="IPR006607">
    <property type="entry name" value="DM15"/>
</dbReference>
<name>A0AAJ7SG84_9ACAR</name>
<evidence type="ECO:0000256" key="1">
    <source>
        <dbReference type="SAM" id="MobiDB-lite"/>
    </source>
</evidence>
<dbReference type="GO" id="GO:0000339">
    <property type="term" value="F:RNA cap binding"/>
    <property type="evidence" value="ECO:0007669"/>
    <property type="project" value="InterPro"/>
</dbReference>
<keyword evidence="2" id="KW-1185">Reference proteome</keyword>
<accession>A0AAJ7SG84</accession>
<protein>
    <submittedName>
        <fullName evidence="3">La-related protein 1B</fullName>
    </submittedName>
</protein>
<feature type="compositionally biased region" description="Basic and acidic residues" evidence="1">
    <location>
        <begin position="35"/>
        <end position="45"/>
    </location>
</feature>
<dbReference type="AlphaFoldDB" id="A0AAJ7SG84"/>
<reference evidence="3" key="1">
    <citation type="submission" date="2025-08" db="UniProtKB">
        <authorList>
            <consortium name="RefSeq"/>
        </authorList>
    </citation>
    <scope>IDENTIFICATION</scope>
</reference>
<feature type="compositionally biased region" description="Basic and acidic residues" evidence="1">
    <location>
        <begin position="86"/>
        <end position="98"/>
    </location>
</feature>
<feature type="compositionally biased region" description="Basic and acidic residues" evidence="1">
    <location>
        <begin position="371"/>
        <end position="380"/>
    </location>
</feature>
<proteinExistence type="predicted"/>
<evidence type="ECO:0000313" key="2">
    <source>
        <dbReference type="Proteomes" id="UP000694867"/>
    </source>
</evidence>
<dbReference type="SMART" id="SM00684">
    <property type="entry name" value="DM15"/>
    <property type="match status" value="3"/>
</dbReference>
<sequence length="404" mass="46930">MQYKSVELISPAKSELKRGDQGEQASPPPPPPYGLDKESLEKISEQGHVPMATPISTPRSRPPLTPGRTPRFCKDPKVVPRFYPVVKDKTKEPVDQKTPRKQKTRHGEDPPEEFHVGWILDTKQHDERPSRSGSFSQELSKADASSSFTDCLKPSFASSCGSIPNSLPKFEHPSHALLKESGFTQQAYHRFKNKCMKERKRLGIGQSLEMNTLFRFWSYFLRDHFNKNMYSEFRRIAKEDAQHGFRYGLECLFRMYSYGLEKHYRADLYADFQEEVIADAEDKQLYGLEKFWAFRKFYRDSHVLTVEPRLEAFLRKFRTLDDFKVSPEEYDRNQKELEKRRQDCQRQHQKLRAAEAGRRRTSSSTSSIGSQRREPDERKRVNSSSRGGGHQNRVAAAQKAAEKK</sequence>
<dbReference type="GeneID" id="108864365"/>
<dbReference type="Pfam" id="PF21071">
    <property type="entry name" value="LARP1_HEAT"/>
    <property type="match status" value="1"/>
</dbReference>
<feature type="compositionally biased region" description="Basic and acidic residues" evidence="1">
    <location>
        <begin position="331"/>
        <end position="358"/>
    </location>
</feature>
<feature type="region of interest" description="Disordered" evidence="1">
    <location>
        <begin position="331"/>
        <end position="404"/>
    </location>
</feature>
<feature type="region of interest" description="Disordered" evidence="1">
    <location>
        <begin position="1"/>
        <end position="116"/>
    </location>
</feature>
<evidence type="ECO:0000313" key="3">
    <source>
        <dbReference type="RefSeq" id="XP_028967510.1"/>
    </source>
</evidence>
<dbReference type="Proteomes" id="UP000694867">
    <property type="component" value="Unplaced"/>
</dbReference>
<dbReference type="GO" id="GO:0048255">
    <property type="term" value="P:mRNA stabilization"/>
    <property type="evidence" value="ECO:0007669"/>
    <property type="project" value="InterPro"/>
</dbReference>
<dbReference type="KEGG" id="goe:108864365"/>